<evidence type="ECO:0008006" key="4">
    <source>
        <dbReference type="Google" id="ProtNLM"/>
    </source>
</evidence>
<reference evidence="2 3" key="1">
    <citation type="submission" date="2024-10" db="EMBL/GenBank/DDBJ databases">
        <title>Updated reference genomes for cyclostephanoid diatoms.</title>
        <authorList>
            <person name="Roberts W.R."/>
            <person name="Alverson A.J."/>
        </authorList>
    </citation>
    <scope>NUCLEOTIDE SEQUENCE [LARGE SCALE GENOMIC DNA]</scope>
    <source>
        <strain evidence="2 3">AJA276-08</strain>
    </source>
</reference>
<comment type="caution">
    <text evidence="2">The sequence shown here is derived from an EMBL/GenBank/DDBJ whole genome shotgun (WGS) entry which is preliminary data.</text>
</comment>
<keyword evidence="1" id="KW-0732">Signal</keyword>
<dbReference type="Proteomes" id="UP001530315">
    <property type="component" value="Unassembled WGS sequence"/>
</dbReference>
<evidence type="ECO:0000313" key="2">
    <source>
        <dbReference type="EMBL" id="KAL3765833.1"/>
    </source>
</evidence>
<dbReference type="InterPro" id="IPR050600">
    <property type="entry name" value="SETD3_SETD6_MTase"/>
</dbReference>
<gene>
    <name evidence="2" type="ORF">ACHAW5_004150</name>
</gene>
<proteinExistence type="predicted"/>
<feature type="chain" id="PRO_5044777753" description="SET domain-containing protein" evidence="1">
    <location>
        <begin position="24"/>
        <end position="526"/>
    </location>
</feature>
<dbReference type="Gene3D" id="3.90.1410.10">
    <property type="entry name" value="set domain protein methyltransferase, domain 1"/>
    <property type="match status" value="1"/>
</dbReference>
<dbReference type="AlphaFoldDB" id="A0ABD3MSE0"/>
<protein>
    <recommendedName>
        <fullName evidence="4">SET domain-containing protein</fullName>
    </recommendedName>
</protein>
<dbReference type="SUPFAM" id="SSF82199">
    <property type="entry name" value="SET domain"/>
    <property type="match status" value="1"/>
</dbReference>
<evidence type="ECO:0000313" key="3">
    <source>
        <dbReference type="Proteomes" id="UP001530315"/>
    </source>
</evidence>
<dbReference type="PANTHER" id="PTHR13271:SF154">
    <property type="entry name" value="GRIP DOMAIN-CONTAINING PROTEIN"/>
    <property type="match status" value="1"/>
</dbReference>
<name>A0ABD3MSE0_9STRA</name>
<evidence type="ECO:0000256" key="1">
    <source>
        <dbReference type="SAM" id="SignalP"/>
    </source>
</evidence>
<dbReference type="PANTHER" id="PTHR13271">
    <property type="entry name" value="UNCHARACTERIZED PUTATIVE METHYLTRANSFERASE"/>
    <property type="match status" value="1"/>
</dbReference>
<accession>A0ABD3MSE0</accession>
<feature type="signal peptide" evidence="1">
    <location>
        <begin position="1"/>
        <end position="23"/>
    </location>
</feature>
<dbReference type="CDD" id="cd10527">
    <property type="entry name" value="SET_LSMT"/>
    <property type="match status" value="1"/>
</dbReference>
<dbReference type="EMBL" id="JALLAZ020001742">
    <property type="protein sequence ID" value="KAL3765833.1"/>
    <property type="molecule type" value="Genomic_DNA"/>
</dbReference>
<sequence>MNRLINVAFLFSAVVFFPEFASGFSSPSRAKLDFTVRPLKTLLRNTAIDIAEEAQRDIDSFKEWASYGGIQTADGFELVGEELDGYLDVSAMTTKDIPAGSPVIYIPNDMILSSSKVMEEFGRLTEAEQLLTDNGYASEIRQYYLMLKILVELEKGQDSPWFPYLNSLPRYYSNGASMTLFCYTCIPPLVASLCKEERARLNNLSVKRVVPFLSNEIKGDPKLWKWAYQVVYTRGFEANDAFNICPMADYLNHGTETEVWMTYDDSGNCYAQALKDVPANSPLRMSYGDPTNPSFLLARYGFLDESSPATFCKIVPSHISQEMKNLGYSHDRMLFYKDTGEVSEEVWDVLLYTALGETDPLVQQQFYQAHMNGDYSTKQYIHEQYYPLTAAALADHIDTFLDELDGLERKGEYGAKVAADDHPRLPLLLRHNQFVRNTFLTGAVQQDDDGRLMNLFNREMLQLYEMETTRFNATASKRQSVRCDIGTILITLTYWVNEPVWFDEKNFAHEMHVVPVFNGILTRIPG</sequence>
<keyword evidence="3" id="KW-1185">Reference proteome</keyword>
<organism evidence="2 3">
    <name type="scientific">Stephanodiscus triporus</name>
    <dbReference type="NCBI Taxonomy" id="2934178"/>
    <lineage>
        <taxon>Eukaryota</taxon>
        <taxon>Sar</taxon>
        <taxon>Stramenopiles</taxon>
        <taxon>Ochrophyta</taxon>
        <taxon>Bacillariophyta</taxon>
        <taxon>Coscinodiscophyceae</taxon>
        <taxon>Thalassiosirophycidae</taxon>
        <taxon>Stephanodiscales</taxon>
        <taxon>Stephanodiscaceae</taxon>
        <taxon>Stephanodiscus</taxon>
    </lineage>
</organism>
<dbReference type="InterPro" id="IPR046341">
    <property type="entry name" value="SET_dom_sf"/>
</dbReference>